<dbReference type="RefSeq" id="WP_076176231.1">
    <property type="nucleotide sequence ID" value="NZ_MRTP01000017.1"/>
</dbReference>
<dbReference type="InterPro" id="IPR029058">
    <property type="entry name" value="AB_hydrolase_fold"/>
</dbReference>
<dbReference type="GO" id="GO:0016787">
    <property type="term" value="F:hydrolase activity"/>
    <property type="evidence" value="ECO:0007669"/>
    <property type="project" value="UniProtKB-KW"/>
</dbReference>
<organism evidence="3 4">
    <name type="scientific">Paenibacillus rhizosphaerae</name>
    <dbReference type="NCBI Taxonomy" id="297318"/>
    <lineage>
        <taxon>Bacteria</taxon>
        <taxon>Bacillati</taxon>
        <taxon>Bacillota</taxon>
        <taxon>Bacilli</taxon>
        <taxon>Bacillales</taxon>
        <taxon>Paenibacillaceae</taxon>
        <taxon>Paenibacillus</taxon>
    </lineage>
</organism>
<dbReference type="InterPro" id="IPR000639">
    <property type="entry name" value="Epox_hydrolase-like"/>
</dbReference>
<dbReference type="PANTHER" id="PTHR43433:SF4">
    <property type="entry name" value="NON-HEME CHLOROPEROXIDASE-RELATED"/>
    <property type="match status" value="1"/>
</dbReference>
<evidence type="ECO:0000313" key="3">
    <source>
        <dbReference type="EMBL" id="OMF48376.1"/>
    </source>
</evidence>
<reference evidence="3 4" key="1">
    <citation type="submission" date="2016-11" db="EMBL/GenBank/DDBJ databases">
        <title>Paenibacillus species isolates.</title>
        <authorList>
            <person name="Beno S.M."/>
        </authorList>
    </citation>
    <scope>NUCLEOTIDE SEQUENCE [LARGE SCALE GENOMIC DNA]</scope>
    <source>
        <strain evidence="3 4">FSL R5-0378</strain>
    </source>
</reference>
<keyword evidence="3" id="KW-0378">Hydrolase</keyword>
<comment type="caution">
    <text evidence="3">The sequence shown here is derived from an EMBL/GenBank/DDBJ whole genome shotgun (WGS) entry which is preliminary data.</text>
</comment>
<dbReference type="PANTHER" id="PTHR43433">
    <property type="entry name" value="HYDROLASE, ALPHA/BETA FOLD FAMILY PROTEIN"/>
    <property type="match status" value="1"/>
</dbReference>
<sequence>MAKLLVGEENGHPIQLNFEDVGAGKPVILIHGWPLSGRSWENQVPALINAGYRVITYDRRGFGQSSQPWNGYDYDTFAADLHKLIEQLDLKDVTLVGFSMGGGEVARYIGTYGTSRVKKAVLAAAVPPFFYKSAEHPEGGLDEATIQGFLDGLKKDRVAFLDDFTHNFFKAGDRTDLVSESFRHYNLEIASSASPKGTLDCVEAFGRTDFRGDLAKFNIPLLVIHGDSDAVVSLEVSGQLSHEAVPGSQLVVIEGGPHGLNATHPEEFNTALINFLNAE</sequence>
<evidence type="ECO:0000256" key="1">
    <source>
        <dbReference type="ARBA" id="ARBA00038128"/>
    </source>
</evidence>
<keyword evidence="4" id="KW-1185">Reference proteome</keyword>
<dbReference type="SUPFAM" id="SSF53474">
    <property type="entry name" value="alpha/beta-Hydrolases"/>
    <property type="match status" value="1"/>
</dbReference>
<dbReference type="Gene3D" id="3.40.50.1820">
    <property type="entry name" value="alpha/beta hydrolase"/>
    <property type="match status" value="1"/>
</dbReference>
<dbReference type="AlphaFoldDB" id="A0A1R1E965"/>
<dbReference type="Pfam" id="PF00561">
    <property type="entry name" value="Abhydrolase_1"/>
    <property type="match status" value="1"/>
</dbReference>
<protein>
    <submittedName>
        <fullName evidence="3">Alpha/beta hydrolase</fullName>
    </submittedName>
</protein>
<accession>A0A1R1E965</accession>
<dbReference type="InterPro" id="IPR000073">
    <property type="entry name" value="AB_hydrolase_1"/>
</dbReference>
<name>A0A1R1E965_9BACL</name>
<dbReference type="Proteomes" id="UP000187172">
    <property type="component" value="Unassembled WGS sequence"/>
</dbReference>
<dbReference type="InterPro" id="IPR050471">
    <property type="entry name" value="AB_hydrolase"/>
</dbReference>
<comment type="similarity">
    <text evidence="1">Belongs to the AB hydrolase superfamily. Bacterial non-heme haloperoxidase / perhydrolase family.</text>
</comment>
<gene>
    <name evidence="3" type="ORF">BK138_31895</name>
</gene>
<proteinExistence type="inferred from homology"/>
<feature type="domain" description="AB hydrolase-1" evidence="2">
    <location>
        <begin position="25"/>
        <end position="265"/>
    </location>
</feature>
<dbReference type="EMBL" id="MRTP01000017">
    <property type="protein sequence ID" value="OMF48376.1"/>
    <property type="molecule type" value="Genomic_DNA"/>
</dbReference>
<dbReference type="PRINTS" id="PR00111">
    <property type="entry name" value="ABHYDROLASE"/>
</dbReference>
<dbReference type="PRINTS" id="PR00412">
    <property type="entry name" value="EPOXHYDRLASE"/>
</dbReference>
<evidence type="ECO:0000259" key="2">
    <source>
        <dbReference type="Pfam" id="PF00561"/>
    </source>
</evidence>
<evidence type="ECO:0000313" key="4">
    <source>
        <dbReference type="Proteomes" id="UP000187172"/>
    </source>
</evidence>
<dbReference type="STRING" id="297318.BK138_31895"/>
<dbReference type="FunFam" id="3.40.50.1820:FF:000205">
    <property type="entry name" value="Non-haem bromoperoxidase BPO-A2"/>
    <property type="match status" value="1"/>
</dbReference>